<dbReference type="EMBL" id="JACJVJ010000001">
    <property type="protein sequence ID" value="MBC2776487.1"/>
    <property type="molecule type" value="Genomic_DNA"/>
</dbReference>
<sequence>MASRHRIGRRSFLGQVGATTGLGALGVVAGAQPAHAYQRSDNDVGRYADPPGEPARDYGHTGITDSDGGAVSDPAGHGRGPDVRSGVTDSDGGANADPAGHGRGERGRSGFSDSDSGRCGDPAGYGRGGTRTTCPE</sequence>
<dbReference type="PROSITE" id="PS51318">
    <property type="entry name" value="TAT"/>
    <property type="match status" value="1"/>
</dbReference>
<evidence type="ECO:0000256" key="1">
    <source>
        <dbReference type="SAM" id="MobiDB-lite"/>
    </source>
</evidence>
<protein>
    <submittedName>
        <fullName evidence="2">Twin-arginine translocation signal domain-containing protein</fullName>
    </submittedName>
</protein>
<keyword evidence="3" id="KW-1185">Reference proteome</keyword>
<name>A0A842HVM8_9SPHN</name>
<dbReference type="NCBIfam" id="TIGR01409">
    <property type="entry name" value="TAT_signal_seq"/>
    <property type="match status" value="1"/>
</dbReference>
<comment type="caution">
    <text evidence="2">The sequence shown here is derived from an EMBL/GenBank/DDBJ whole genome shotgun (WGS) entry which is preliminary data.</text>
</comment>
<dbReference type="AlphaFoldDB" id="A0A842HVM8"/>
<dbReference type="InterPro" id="IPR019546">
    <property type="entry name" value="TAT_signal_bac_arc"/>
</dbReference>
<feature type="compositionally biased region" description="Low complexity" evidence="1">
    <location>
        <begin position="109"/>
        <end position="121"/>
    </location>
</feature>
<proteinExistence type="predicted"/>
<dbReference type="InterPro" id="IPR006311">
    <property type="entry name" value="TAT_signal"/>
</dbReference>
<accession>A0A842HVM8</accession>
<dbReference type="Proteomes" id="UP000564378">
    <property type="component" value="Unassembled WGS sequence"/>
</dbReference>
<organism evidence="2 3">
    <name type="scientific">Parasphingopyxis marina</name>
    <dbReference type="NCBI Taxonomy" id="2761622"/>
    <lineage>
        <taxon>Bacteria</taxon>
        <taxon>Pseudomonadati</taxon>
        <taxon>Pseudomonadota</taxon>
        <taxon>Alphaproteobacteria</taxon>
        <taxon>Sphingomonadales</taxon>
        <taxon>Sphingomonadaceae</taxon>
        <taxon>Parasphingopyxis</taxon>
    </lineage>
</organism>
<reference evidence="2 3" key="1">
    <citation type="submission" date="2020-08" db="EMBL/GenBank/DDBJ databases">
        <title>Draft genome sequence of Parasphingopyxis sp. GrpM-11.</title>
        <authorList>
            <person name="Oh J."/>
            <person name="Roh D.-H."/>
        </authorList>
    </citation>
    <scope>NUCLEOTIDE SEQUENCE [LARGE SCALE GENOMIC DNA]</scope>
    <source>
        <strain evidence="2 3">GrpM-11</strain>
    </source>
</reference>
<evidence type="ECO:0000313" key="3">
    <source>
        <dbReference type="Proteomes" id="UP000564378"/>
    </source>
</evidence>
<gene>
    <name evidence="2" type="ORF">H6P80_02515</name>
</gene>
<feature type="region of interest" description="Disordered" evidence="1">
    <location>
        <begin position="36"/>
        <end position="136"/>
    </location>
</feature>
<evidence type="ECO:0000313" key="2">
    <source>
        <dbReference type="EMBL" id="MBC2776487.1"/>
    </source>
</evidence>
<dbReference type="RefSeq" id="WP_185799767.1">
    <property type="nucleotide sequence ID" value="NZ_JACJVJ010000001.1"/>
</dbReference>